<dbReference type="EMBL" id="LT670849">
    <property type="protein sequence ID" value="SHN80727.1"/>
    <property type="molecule type" value="Genomic_DNA"/>
</dbReference>
<evidence type="ECO:0000313" key="4">
    <source>
        <dbReference type="Proteomes" id="UP000184096"/>
    </source>
</evidence>
<organism evidence="3 4">
    <name type="scientific">Bradyrhizobium erythrophlei</name>
    <dbReference type="NCBI Taxonomy" id="1437360"/>
    <lineage>
        <taxon>Bacteria</taxon>
        <taxon>Pseudomonadati</taxon>
        <taxon>Pseudomonadota</taxon>
        <taxon>Alphaproteobacteria</taxon>
        <taxon>Hyphomicrobiales</taxon>
        <taxon>Nitrobacteraceae</taxon>
        <taxon>Bradyrhizobium</taxon>
    </lineage>
</organism>
<keyword evidence="4" id="KW-1185">Reference proteome</keyword>
<protein>
    <submittedName>
        <fullName evidence="3">Uncharacterized protein</fullName>
    </submittedName>
</protein>
<gene>
    <name evidence="3" type="ORF">SAMN05444170_4484</name>
</gene>
<reference evidence="4" key="1">
    <citation type="submission" date="2016-11" db="EMBL/GenBank/DDBJ databases">
        <authorList>
            <person name="Varghese N."/>
            <person name="Submissions S."/>
        </authorList>
    </citation>
    <scope>NUCLEOTIDE SEQUENCE [LARGE SCALE GENOMIC DNA]</scope>
    <source>
        <strain evidence="4">GAS401</strain>
    </source>
</reference>
<feature type="region of interest" description="Disordered" evidence="1">
    <location>
        <begin position="41"/>
        <end position="65"/>
    </location>
</feature>
<feature type="chain" id="PRO_5013156123" evidence="2">
    <location>
        <begin position="32"/>
        <end position="65"/>
    </location>
</feature>
<proteinExistence type="predicted"/>
<dbReference type="Proteomes" id="UP000184096">
    <property type="component" value="Chromosome I"/>
</dbReference>
<sequence length="65" mass="6709">MGSGGHRGRLFPPRCVFFGLVLVFMTGSAFAAEMNAAAINSAEPSKKTLSETKADPGRHQAAGSA</sequence>
<dbReference type="AlphaFoldDB" id="A0A1M7UD01"/>
<evidence type="ECO:0000313" key="3">
    <source>
        <dbReference type="EMBL" id="SHN80727.1"/>
    </source>
</evidence>
<accession>A0A1M7UD01</accession>
<name>A0A1M7UD01_9BRAD</name>
<feature type="signal peptide" evidence="2">
    <location>
        <begin position="1"/>
        <end position="31"/>
    </location>
</feature>
<keyword evidence="2" id="KW-0732">Signal</keyword>
<feature type="compositionally biased region" description="Basic and acidic residues" evidence="1">
    <location>
        <begin position="44"/>
        <end position="58"/>
    </location>
</feature>
<evidence type="ECO:0000256" key="2">
    <source>
        <dbReference type="SAM" id="SignalP"/>
    </source>
</evidence>
<evidence type="ECO:0000256" key="1">
    <source>
        <dbReference type="SAM" id="MobiDB-lite"/>
    </source>
</evidence>